<gene>
    <name evidence="2" type="ORF">Voc01_080110</name>
</gene>
<reference evidence="2" key="1">
    <citation type="submission" date="2021-01" db="EMBL/GenBank/DDBJ databases">
        <title>Whole genome shotgun sequence of Virgisporangium ochraceum NBRC 16418.</title>
        <authorList>
            <person name="Komaki H."/>
            <person name="Tamura T."/>
        </authorList>
    </citation>
    <scope>NUCLEOTIDE SEQUENCE</scope>
    <source>
        <strain evidence="2">NBRC 16418</strain>
    </source>
</reference>
<keyword evidence="3" id="KW-1185">Reference proteome</keyword>
<evidence type="ECO:0000313" key="3">
    <source>
        <dbReference type="Proteomes" id="UP000635606"/>
    </source>
</evidence>
<organism evidence="2 3">
    <name type="scientific">Virgisporangium ochraceum</name>
    <dbReference type="NCBI Taxonomy" id="65505"/>
    <lineage>
        <taxon>Bacteria</taxon>
        <taxon>Bacillati</taxon>
        <taxon>Actinomycetota</taxon>
        <taxon>Actinomycetes</taxon>
        <taxon>Micromonosporales</taxon>
        <taxon>Micromonosporaceae</taxon>
        <taxon>Virgisporangium</taxon>
    </lineage>
</organism>
<name>A0A8J3ZZK1_9ACTN</name>
<proteinExistence type="predicted"/>
<dbReference type="Proteomes" id="UP000635606">
    <property type="component" value="Unassembled WGS sequence"/>
</dbReference>
<protein>
    <submittedName>
        <fullName evidence="2">Uncharacterized protein</fullName>
    </submittedName>
</protein>
<dbReference type="EMBL" id="BOPH01000108">
    <property type="protein sequence ID" value="GIJ73094.1"/>
    <property type="molecule type" value="Genomic_DNA"/>
</dbReference>
<feature type="compositionally biased region" description="Basic and acidic residues" evidence="1">
    <location>
        <begin position="1"/>
        <end position="18"/>
    </location>
</feature>
<sequence>MTNDDDTAKPTLSEKLRDIFGTGSLTDGAVTGGAGSTGGLDTGAGDMSGGARDPGDPTSGGADGVDASGEGEPRPE</sequence>
<dbReference type="AlphaFoldDB" id="A0A8J3ZZK1"/>
<feature type="region of interest" description="Disordered" evidence="1">
    <location>
        <begin position="1"/>
        <end position="76"/>
    </location>
</feature>
<dbReference type="RefSeq" id="WP_203932919.1">
    <property type="nucleotide sequence ID" value="NZ_BOPH01000108.1"/>
</dbReference>
<evidence type="ECO:0000313" key="2">
    <source>
        <dbReference type="EMBL" id="GIJ73094.1"/>
    </source>
</evidence>
<comment type="caution">
    <text evidence="2">The sequence shown here is derived from an EMBL/GenBank/DDBJ whole genome shotgun (WGS) entry which is preliminary data.</text>
</comment>
<evidence type="ECO:0000256" key="1">
    <source>
        <dbReference type="SAM" id="MobiDB-lite"/>
    </source>
</evidence>
<feature type="compositionally biased region" description="Gly residues" evidence="1">
    <location>
        <begin position="30"/>
        <end position="48"/>
    </location>
</feature>
<accession>A0A8J3ZZK1</accession>